<evidence type="ECO:0000256" key="1">
    <source>
        <dbReference type="SAM" id="Phobius"/>
    </source>
</evidence>
<proteinExistence type="predicted"/>
<protein>
    <recommendedName>
        <fullName evidence="3">Transmembrane protein</fullName>
    </recommendedName>
</protein>
<keyword evidence="1" id="KW-0472">Membrane</keyword>
<sequence>MNESDFKPSIAIEWVADCDVEFWKYLGSMVASIIGLLEKIWFIWDYIRDFVARHFRELGETFYALVDPIWKFCVSWFWFFEGYWEVVDQYEYPITVFISMLTLLGGCLWLCTRVCCGCCRRKKKKMF</sequence>
<dbReference type="EMBL" id="MK500399">
    <property type="protein sequence ID" value="QBK88810.1"/>
    <property type="molecule type" value="Genomic_DNA"/>
</dbReference>
<keyword evidence="1" id="KW-0812">Transmembrane</keyword>
<evidence type="ECO:0000313" key="2">
    <source>
        <dbReference type="EMBL" id="QBK88810.1"/>
    </source>
</evidence>
<reference evidence="2" key="1">
    <citation type="journal article" date="2019" name="MBio">
        <title>Virus Genomes from Deep Sea Sediments Expand the Ocean Megavirome and Support Independent Origins of Viral Gigantism.</title>
        <authorList>
            <person name="Backstrom D."/>
            <person name="Yutin N."/>
            <person name="Jorgensen S.L."/>
            <person name="Dharamshi J."/>
            <person name="Homa F."/>
            <person name="Zaremba-Niedwiedzka K."/>
            <person name="Spang A."/>
            <person name="Wolf Y.I."/>
            <person name="Koonin E.V."/>
            <person name="Ettema T.J."/>
        </authorList>
    </citation>
    <scope>NUCLEOTIDE SEQUENCE</scope>
</reference>
<evidence type="ECO:0008006" key="3">
    <source>
        <dbReference type="Google" id="ProtNLM"/>
    </source>
</evidence>
<organism evidence="2">
    <name type="scientific">Mimivirus LCMiAC01</name>
    <dbReference type="NCBI Taxonomy" id="2506608"/>
    <lineage>
        <taxon>Viruses</taxon>
        <taxon>Varidnaviria</taxon>
        <taxon>Bamfordvirae</taxon>
        <taxon>Nucleocytoviricota</taxon>
        <taxon>Megaviricetes</taxon>
        <taxon>Imitervirales</taxon>
        <taxon>Mimiviridae</taxon>
        <taxon>Klosneuvirinae</taxon>
    </lineage>
</organism>
<name>A0A481Z0M6_9VIRU</name>
<feature type="transmembrane region" description="Helical" evidence="1">
    <location>
        <begin position="22"/>
        <end position="42"/>
    </location>
</feature>
<accession>A0A481Z0M6</accession>
<feature type="transmembrane region" description="Helical" evidence="1">
    <location>
        <begin position="92"/>
        <end position="116"/>
    </location>
</feature>
<feature type="transmembrane region" description="Helical" evidence="1">
    <location>
        <begin position="62"/>
        <end position="80"/>
    </location>
</feature>
<gene>
    <name evidence="2" type="ORF">LCMiAC01_04920</name>
</gene>
<keyword evidence="1" id="KW-1133">Transmembrane helix</keyword>